<feature type="domain" description="FAD-binding" evidence="1">
    <location>
        <begin position="10"/>
        <end position="177"/>
    </location>
</feature>
<evidence type="ECO:0000313" key="2">
    <source>
        <dbReference type="EMBL" id="KAL0487228.1"/>
    </source>
</evidence>
<name>A0AAW2ZCZ6_9EUKA</name>
<accession>A0AAW2ZCZ6</accession>
<dbReference type="EMBL" id="JAOPGA020001325">
    <property type="protein sequence ID" value="KAL0487228.1"/>
    <property type="molecule type" value="Genomic_DNA"/>
</dbReference>
<sequence length="412" mass="46793">MYSKSITKSISIIGNTPEAYATALFLKHTVKDFKLNVNIINKTDTKNKDKIALLSPRVCSALNDLGLLEKVRAKGSIVENYYAMSRYDYKIGDISFQDSFKPTSILHSDLIKILREAVRSTPSSSVVAHTINAGVTDVSKKSDNYSIVTTASTHNRNMETDLIVCADGYDSQFRDKFFKIKQELPNTNQDVHLIMDMPDEFETNMDYNVIDYYGNRNRFCLVPISEKKLGIISRSIDLLSKVPTQQFLLHLVVQVHGGELVDIEIPSVVLARFKEMQSKAPKGKDIENLDVYWHQKRFVQVEEDVVGKVVAIGEVACSTDDIMFQEYTIGFDDAERLATCIGESSGDFDLSLEKYKKSSKSVVTEAVSGSLYFKKLQARTNNVFTRLFYYALNFGERHYTNRKLKNMFEDTR</sequence>
<dbReference type="AlphaFoldDB" id="A0AAW2ZCZ6"/>
<dbReference type="Gene3D" id="3.50.50.60">
    <property type="entry name" value="FAD/NAD(P)-binding domain"/>
    <property type="match status" value="1"/>
</dbReference>
<evidence type="ECO:0000259" key="1">
    <source>
        <dbReference type="Pfam" id="PF01494"/>
    </source>
</evidence>
<keyword evidence="3" id="KW-1185">Reference proteome</keyword>
<reference evidence="2 3" key="1">
    <citation type="submission" date="2024-03" db="EMBL/GenBank/DDBJ databases">
        <title>The Acrasis kona genome and developmental transcriptomes reveal deep origins of eukaryotic multicellular pathways.</title>
        <authorList>
            <person name="Sheikh S."/>
            <person name="Fu C.-J."/>
            <person name="Brown M.W."/>
            <person name="Baldauf S.L."/>
        </authorList>
    </citation>
    <scope>NUCLEOTIDE SEQUENCE [LARGE SCALE GENOMIC DNA]</scope>
    <source>
        <strain evidence="2 3">ATCC MYA-3509</strain>
    </source>
</reference>
<comment type="caution">
    <text evidence="2">The sequence shown here is derived from an EMBL/GenBank/DDBJ whole genome shotgun (WGS) entry which is preliminary data.</text>
</comment>
<dbReference type="InterPro" id="IPR051704">
    <property type="entry name" value="FAD_aromatic-hydroxylase"/>
</dbReference>
<dbReference type="InterPro" id="IPR036188">
    <property type="entry name" value="FAD/NAD-bd_sf"/>
</dbReference>
<dbReference type="PANTHER" id="PTHR46865">
    <property type="entry name" value="OXIDOREDUCTASE-RELATED"/>
    <property type="match status" value="1"/>
</dbReference>
<gene>
    <name evidence="2" type="ORF">AKO1_001113</name>
</gene>
<dbReference type="InterPro" id="IPR002938">
    <property type="entry name" value="FAD-bd"/>
</dbReference>
<dbReference type="Proteomes" id="UP001431209">
    <property type="component" value="Unassembled WGS sequence"/>
</dbReference>
<protein>
    <submittedName>
        <fullName evidence="2">Erg1</fullName>
    </submittedName>
</protein>
<dbReference type="PANTHER" id="PTHR46865:SF8">
    <property type="entry name" value="POSSIBLE OXIDOREDUCTASE"/>
    <property type="match status" value="1"/>
</dbReference>
<organism evidence="2 3">
    <name type="scientific">Acrasis kona</name>
    <dbReference type="NCBI Taxonomy" id="1008807"/>
    <lineage>
        <taxon>Eukaryota</taxon>
        <taxon>Discoba</taxon>
        <taxon>Heterolobosea</taxon>
        <taxon>Tetramitia</taxon>
        <taxon>Eutetramitia</taxon>
        <taxon>Acrasidae</taxon>
        <taxon>Acrasis</taxon>
    </lineage>
</organism>
<dbReference type="Pfam" id="PF01494">
    <property type="entry name" value="FAD_binding_3"/>
    <property type="match status" value="1"/>
</dbReference>
<proteinExistence type="predicted"/>
<evidence type="ECO:0000313" key="3">
    <source>
        <dbReference type="Proteomes" id="UP001431209"/>
    </source>
</evidence>
<dbReference type="GO" id="GO:0071949">
    <property type="term" value="F:FAD binding"/>
    <property type="evidence" value="ECO:0007669"/>
    <property type="project" value="InterPro"/>
</dbReference>
<dbReference type="SUPFAM" id="SSF51905">
    <property type="entry name" value="FAD/NAD(P)-binding domain"/>
    <property type="match status" value="1"/>
</dbReference>